<feature type="signal peptide" evidence="1">
    <location>
        <begin position="1"/>
        <end position="19"/>
    </location>
</feature>
<comment type="caution">
    <text evidence="2">The sequence shown here is derived from an EMBL/GenBank/DDBJ whole genome shotgun (WGS) entry which is preliminary data.</text>
</comment>
<evidence type="ECO:0000313" key="3">
    <source>
        <dbReference type="Proteomes" id="UP000036932"/>
    </source>
</evidence>
<dbReference type="PROSITE" id="PS51257">
    <property type="entry name" value="PROKAR_LIPOPROTEIN"/>
    <property type="match status" value="1"/>
</dbReference>
<dbReference type="Proteomes" id="UP000036932">
    <property type="component" value="Unassembled WGS sequence"/>
</dbReference>
<evidence type="ECO:0008006" key="4">
    <source>
        <dbReference type="Google" id="ProtNLM"/>
    </source>
</evidence>
<name>A0A0M1P0Z6_9BACL</name>
<evidence type="ECO:0000313" key="2">
    <source>
        <dbReference type="EMBL" id="KOR87779.1"/>
    </source>
</evidence>
<sequence length="151" mass="17115">MVNKLTITLISILMVLLFAACGSQDSEINKEVIETSKASDNEEVKKIYSKDQIEDLKRNSIQNFIKENPNYQKEDIESKWVVVLGSELNNKKSLLLTVKDQESNDLLVLGNGIEDLSKIEIGQSLIIVTTKLWKQSNPPRNDVLEIIHLSF</sequence>
<gene>
    <name evidence="2" type="ORF">AM231_00550</name>
</gene>
<dbReference type="EMBL" id="LIUT01000001">
    <property type="protein sequence ID" value="KOR87779.1"/>
    <property type="molecule type" value="Genomic_DNA"/>
</dbReference>
<feature type="chain" id="PRO_5005620550" description="Lipoprotein" evidence="1">
    <location>
        <begin position="20"/>
        <end position="151"/>
    </location>
</feature>
<dbReference type="PATRIC" id="fig|1705565.3.peg.1932"/>
<protein>
    <recommendedName>
        <fullName evidence="4">Lipoprotein</fullName>
    </recommendedName>
</protein>
<dbReference type="RefSeq" id="WP_053489866.1">
    <property type="nucleotide sequence ID" value="NZ_LIUT01000001.1"/>
</dbReference>
<keyword evidence="1" id="KW-0732">Signal</keyword>
<dbReference type="AlphaFoldDB" id="A0A0M1P0Z6"/>
<accession>A0A0M1P0Z6</accession>
<organism evidence="2 3">
    <name type="scientific">Paenibacillus solani</name>
    <dbReference type="NCBI Taxonomy" id="1705565"/>
    <lineage>
        <taxon>Bacteria</taxon>
        <taxon>Bacillati</taxon>
        <taxon>Bacillota</taxon>
        <taxon>Bacilli</taxon>
        <taxon>Bacillales</taxon>
        <taxon>Paenibacillaceae</taxon>
        <taxon>Paenibacillus</taxon>
    </lineage>
</organism>
<evidence type="ECO:0000256" key="1">
    <source>
        <dbReference type="SAM" id="SignalP"/>
    </source>
</evidence>
<proteinExistence type="predicted"/>
<reference evidence="3" key="1">
    <citation type="submission" date="2015-08" db="EMBL/GenBank/DDBJ databases">
        <title>Genome sequencing project for genomic taxonomy and phylogenomics of Bacillus-like bacteria.</title>
        <authorList>
            <person name="Liu B."/>
            <person name="Wang J."/>
            <person name="Zhu Y."/>
            <person name="Liu G."/>
            <person name="Chen Q."/>
            <person name="Chen Z."/>
            <person name="Lan J."/>
            <person name="Che J."/>
            <person name="Ge C."/>
            <person name="Shi H."/>
            <person name="Pan Z."/>
            <person name="Liu X."/>
        </authorList>
    </citation>
    <scope>NUCLEOTIDE SEQUENCE [LARGE SCALE GENOMIC DNA]</scope>
    <source>
        <strain evidence="3">FJAT-22460</strain>
    </source>
</reference>
<keyword evidence="3" id="KW-1185">Reference proteome</keyword>